<accession>A0A1J5PLB1</accession>
<protein>
    <submittedName>
        <fullName evidence="1">Uncharacterized protein</fullName>
    </submittedName>
</protein>
<gene>
    <name evidence="1" type="ORF">GALL_467820</name>
</gene>
<name>A0A1J5PLB1_9ZZZZ</name>
<organism evidence="1">
    <name type="scientific">mine drainage metagenome</name>
    <dbReference type="NCBI Taxonomy" id="410659"/>
    <lineage>
        <taxon>unclassified sequences</taxon>
        <taxon>metagenomes</taxon>
        <taxon>ecological metagenomes</taxon>
    </lineage>
</organism>
<dbReference type="EMBL" id="MLJW01003653">
    <property type="protein sequence ID" value="OIQ71600.1"/>
    <property type="molecule type" value="Genomic_DNA"/>
</dbReference>
<comment type="caution">
    <text evidence="1">The sequence shown here is derived from an EMBL/GenBank/DDBJ whole genome shotgun (WGS) entry which is preliminary data.</text>
</comment>
<evidence type="ECO:0000313" key="1">
    <source>
        <dbReference type="EMBL" id="OIQ71600.1"/>
    </source>
</evidence>
<dbReference type="AlphaFoldDB" id="A0A1J5PLB1"/>
<reference evidence="1" key="1">
    <citation type="submission" date="2016-10" db="EMBL/GenBank/DDBJ databases">
        <title>Sequence of Gallionella enrichment culture.</title>
        <authorList>
            <person name="Poehlein A."/>
            <person name="Muehling M."/>
            <person name="Daniel R."/>
        </authorList>
    </citation>
    <scope>NUCLEOTIDE SEQUENCE</scope>
</reference>
<sequence>MSAARLPHRPGERSIENFRAIYRIPVSHEIVNGSVTGTLMLLVEQLMARGEEAVTDQGPIGSKAVKPTPAVAMAVMVWLFLVNRTVPATDGSEHT</sequence>
<proteinExistence type="predicted"/>